<feature type="domain" description="Wall-associated receptor kinase galacturonan-binding" evidence="16">
    <location>
        <begin position="55"/>
        <end position="102"/>
    </location>
</feature>
<evidence type="ECO:0000256" key="6">
    <source>
        <dbReference type="ARBA" id="ARBA00022692"/>
    </source>
</evidence>
<evidence type="ECO:0000256" key="13">
    <source>
        <dbReference type="ARBA" id="ARBA00023136"/>
    </source>
</evidence>
<keyword evidence="10" id="KW-0833">Ubl conjugation pathway</keyword>
<keyword evidence="7" id="KW-0479">Metal-binding</keyword>
<dbReference type="PANTHER" id="PTHR46279">
    <property type="entry name" value="RING/U-BOX SUPERFAMILY PROTEIN"/>
    <property type="match status" value="1"/>
</dbReference>
<dbReference type="InterPro" id="IPR046948">
    <property type="entry name" value="ATL20-22-like"/>
</dbReference>
<keyword evidence="8 15" id="KW-0732">Signal</keyword>
<evidence type="ECO:0000256" key="8">
    <source>
        <dbReference type="ARBA" id="ARBA00022729"/>
    </source>
</evidence>
<evidence type="ECO:0000256" key="1">
    <source>
        <dbReference type="ARBA" id="ARBA00000900"/>
    </source>
</evidence>
<evidence type="ECO:0000256" key="7">
    <source>
        <dbReference type="ARBA" id="ARBA00022723"/>
    </source>
</evidence>
<evidence type="ECO:0000259" key="16">
    <source>
        <dbReference type="Pfam" id="PF13947"/>
    </source>
</evidence>
<evidence type="ECO:0000256" key="3">
    <source>
        <dbReference type="ARBA" id="ARBA00004906"/>
    </source>
</evidence>
<dbReference type="GO" id="GO:0061630">
    <property type="term" value="F:ubiquitin protein ligase activity"/>
    <property type="evidence" value="ECO:0007669"/>
    <property type="project" value="UniProtKB-EC"/>
</dbReference>
<feature type="signal peptide" evidence="15">
    <location>
        <begin position="1"/>
        <end position="28"/>
    </location>
</feature>
<keyword evidence="11" id="KW-0862">Zinc</keyword>
<comment type="pathway">
    <text evidence="3">Protein modification; protein ubiquitination.</text>
</comment>
<evidence type="ECO:0000256" key="14">
    <source>
        <dbReference type="ARBA" id="ARBA00024209"/>
    </source>
</evidence>
<feature type="chain" id="PRO_5043979789" description="RING-type E3 ubiquitin transferase" evidence="15">
    <location>
        <begin position="29"/>
        <end position="191"/>
    </location>
</feature>
<protein>
    <recommendedName>
        <fullName evidence="4">RING-type E3 ubiquitin transferase</fullName>
        <ecNumber evidence="4">2.3.2.27</ecNumber>
    </recommendedName>
</protein>
<keyword evidence="12" id="KW-1133">Transmembrane helix</keyword>
<comment type="catalytic activity">
    <reaction evidence="1">
        <text>S-ubiquitinyl-[E2 ubiquitin-conjugating enzyme]-L-cysteine + [acceptor protein]-L-lysine = [E2 ubiquitin-conjugating enzyme]-L-cysteine + N(6)-ubiquitinyl-[acceptor protein]-L-lysine.</text>
        <dbReference type="EC" id="2.3.2.27"/>
    </reaction>
</comment>
<dbReference type="GO" id="GO:0030247">
    <property type="term" value="F:polysaccharide binding"/>
    <property type="evidence" value="ECO:0007669"/>
    <property type="project" value="InterPro"/>
</dbReference>
<comment type="subcellular location">
    <subcellularLocation>
        <location evidence="2">Membrane</location>
        <topology evidence="2">Single-pass membrane protein</topology>
    </subcellularLocation>
</comment>
<dbReference type="PANTHER" id="PTHR46279:SF9">
    <property type="entry name" value="OS01G0116300 PROTEIN"/>
    <property type="match status" value="1"/>
</dbReference>
<evidence type="ECO:0000256" key="11">
    <source>
        <dbReference type="ARBA" id="ARBA00022833"/>
    </source>
</evidence>
<keyword evidence="18" id="KW-1185">Reference proteome</keyword>
<gene>
    <name evidence="17" type="ORF">M0R45_031379</name>
</gene>
<dbReference type="EMBL" id="JBEDUW010000006">
    <property type="protein sequence ID" value="KAK9922942.1"/>
    <property type="molecule type" value="Genomic_DNA"/>
</dbReference>
<evidence type="ECO:0000256" key="12">
    <source>
        <dbReference type="ARBA" id="ARBA00022989"/>
    </source>
</evidence>
<evidence type="ECO:0000256" key="5">
    <source>
        <dbReference type="ARBA" id="ARBA00022679"/>
    </source>
</evidence>
<comment type="caution">
    <text evidence="17">The sequence shown here is derived from an EMBL/GenBank/DDBJ whole genome shotgun (WGS) entry which is preliminary data.</text>
</comment>
<organism evidence="17 18">
    <name type="scientific">Rubus argutus</name>
    <name type="common">Southern blackberry</name>
    <dbReference type="NCBI Taxonomy" id="59490"/>
    <lineage>
        <taxon>Eukaryota</taxon>
        <taxon>Viridiplantae</taxon>
        <taxon>Streptophyta</taxon>
        <taxon>Embryophyta</taxon>
        <taxon>Tracheophyta</taxon>
        <taxon>Spermatophyta</taxon>
        <taxon>Magnoliopsida</taxon>
        <taxon>eudicotyledons</taxon>
        <taxon>Gunneridae</taxon>
        <taxon>Pentapetalae</taxon>
        <taxon>rosids</taxon>
        <taxon>fabids</taxon>
        <taxon>Rosales</taxon>
        <taxon>Rosaceae</taxon>
        <taxon>Rosoideae</taxon>
        <taxon>Rosoideae incertae sedis</taxon>
        <taxon>Rubus</taxon>
    </lineage>
</organism>
<accession>A0AAW1WDX9</accession>
<dbReference type="Pfam" id="PF13947">
    <property type="entry name" value="GUB_WAK_bind"/>
    <property type="match status" value="1"/>
</dbReference>
<evidence type="ECO:0000256" key="10">
    <source>
        <dbReference type="ARBA" id="ARBA00022786"/>
    </source>
</evidence>
<comment type="similarity">
    <text evidence="14">Belongs to the RING-type zinc finger family. ATL subfamily.</text>
</comment>
<name>A0AAW1WDX9_RUBAR</name>
<dbReference type="Proteomes" id="UP001457282">
    <property type="component" value="Unassembled WGS sequence"/>
</dbReference>
<reference evidence="17 18" key="1">
    <citation type="journal article" date="2023" name="G3 (Bethesda)">
        <title>A chromosome-length genome assembly and annotation of blackberry (Rubus argutus, cv. 'Hillquist').</title>
        <authorList>
            <person name="Bruna T."/>
            <person name="Aryal R."/>
            <person name="Dudchenko O."/>
            <person name="Sargent D.J."/>
            <person name="Mead D."/>
            <person name="Buti M."/>
            <person name="Cavallini A."/>
            <person name="Hytonen T."/>
            <person name="Andres J."/>
            <person name="Pham M."/>
            <person name="Weisz D."/>
            <person name="Mascagni F."/>
            <person name="Usai G."/>
            <person name="Natali L."/>
            <person name="Bassil N."/>
            <person name="Fernandez G.E."/>
            <person name="Lomsadze A."/>
            <person name="Armour M."/>
            <person name="Olukolu B."/>
            <person name="Poorten T."/>
            <person name="Britton C."/>
            <person name="Davik J."/>
            <person name="Ashrafi H."/>
            <person name="Aiden E.L."/>
            <person name="Borodovsky M."/>
            <person name="Worthington M."/>
        </authorList>
    </citation>
    <scope>NUCLEOTIDE SEQUENCE [LARGE SCALE GENOMIC DNA]</scope>
    <source>
        <strain evidence="17">PI 553951</strain>
    </source>
</reference>
<keyword evidence="5" id="KW-0808">Transferase</keyword>
<evidence type="ECO:0000256" key="15">
    <source>
        <dbReference type="SAM" id="SignalP"/>
    </source>
</evidence>
<dbReference type="GO" id="GO:0008270">
    <property type="term" value="F:zinc ion binding"/>
    <property type="evidence" value="ECO:0007669"/>
    <property type="project" value="UniProtKB-KW"/>
</dbReference>
<keyword evidence="13" id="KW-0472">Membrane</keyword>
<dbReference type="InterPro" id="IPR025287">
    <property type="entry name" value="WAK_GUB"/>
</dbReference>
<dbReference type="AlphaFoldDB" id="A0AAW1WDX9"/>
<sequence>MQKMLLMNFLWCWLVIIVIVLHVDIMHGGVGPKNCTAIRCKRHGPEIVPISTERGQPIHCGYPGFDVSCTKDKQTVLETTPSSADNFLVNRINYTAQEIEIYLYNNHYDYVKDFKDICIPKQIFDLSSSPFQYSDAQMKINYTVFSCPPSDQKDRYPSFCPLAKLSPCGVGNHSNKIYALNFSCSEIHYMP</sequence>
<proteinExistence type="inferred from homology"/>
<keyword evidence="6" id="KW-0812">Transmembrane</keyword>
<evidence type="ECO:0000256" key="9">
    <source>
        <dbReference type="ARBA" id="ARBA00022771"/>
    </source>
</evidence>
<dbReference type="GO" id="GO:0016020">
    <property type="term" value="C:membrane"/>
    <property type="evidence" value="ECO:0007669"/>
    <property type="project" value="UniProtKB-SubCell"/>
</dbReference>
<keyword evidence="9" id="KW-0863">Zinc-finger</keyword>
<evidence type="ECO:0000256" key="2">
    <source>
        <dbReference type="ARBA" id="ARBA00004167"/>
    </source>
</evidence>
<evidence type="ECO:0000313" key="17">
    <source>
        <dbReference type="EMBL" id="KAK9922942.1"/>
    </source>
</evidence>
<evidence type="ECO:0000256" key="4">
    <source>
        <dbReference type="ARBA" id="ARBA00012483"/>
    </source>
</evidence>
<dbReference type="EC" id="2.3.2.27" evidence="4"/>
<evidence type="ECO:0000313" key="18">
    <source>
        <dbReference type="Proteomes" id="UP001457282"/>
    </source>
</evidence>